<dbReference type="PROSITE" id="PS50045">
    <property type="entry name" value="SIGMA54_INTERACT_4"/>
    <property type="match status" value="1"/>
</dbReference>
<dbReference type="InterPro" id="IPR002078">
    <property type="entry name" value="Sigma_54_int"/>
</dbReference>
<dbReference type="Pfam" id="PF00158">
    <property type="entry name" value="Sigma54_activat"/>
    <property type="match status" value="1"/>
</dbReference>
<dbReference type="InterPro" id="IPR035965">
    <property type="entry name" value="PAS-like_dom_sf"/>
</dbReference>
<dbReference type="Gene3D" id="3.40.50.300">
    <property type="entry name" value="P-loop containing nucleotide triphosphate hydrolases"/>
    <property type="match status" value="1"/>
</dbReference>
<evidence type="ECO:0000256" key="1">
    <source>
        <dbReference type="ARBA" id="ARBA00022741"/>
    </source>
</evidence>
<dbReference type="CDD" id="cd00009">
    <property type="entry name" value="AAA"/>
    <property type="match status" value="1"/>
</dbReference>
<dbReference type="SMART" id="SM00382">
    <property type="entry name" value="AAA"/>
    <property type="match status" value="1"/>
</dbReference>
<organism evidence="9 10">
    <name type="scientific">Desulfobaculum bizertense DSM 18034</name>
    <dbReference type="NCBI Taxonomy" id="1121442"/>
    <lineage>
        <taxon>Bacteria</taxon>
        <taxon>Pseudomonadati</taxon>
        <taxon>Thermodesulfobacteriota</taxon>
        <taxon>Desulfovibrionia</taxon>
        <taxon>Desulfovibrionales</taxon>
        <taxon>Desulfovibrionaceae</taxon>
        <taxon>Desulfobaculum</taxon>
    </lineage>
</organism>
<dbReference type="InterPro" id="IPR027417">
    <property type="entry name" value="P-loop_NTPase"/>
</dbReference>
<name>A0A1T4W0C4_9BACT</name>
<keyword evidence="5" id="KW-0804">Transcription</keyword>
<dbReference type="InterPro" id="IPR025944">
    <property type="entry name" value="Sigma_54_int_dom_CS"/>
</dbReference>
<dbReference type="Proteomes" id="UP000189733">
    <property type="component" value="Unassembled WGS sequence"/>
</dbReference>
<dbReference type="InterPro" id="IPR003593">
    <property type="entry name" value="AAA+_ATPase"/>
</dbReference>
<feature type="domain" description="PAS" evidence="7">
    <location>
        <begin position="83"/>
        <end position="137"/>
    </location>
</feature>
<dbReference type="AlphaFoldDB" id="A0A1T4W0C4"/>
<dbReference type="PROSITE" id="PS50113">
    <property type="entry name" value="PAC"/>
    <property type="match status" value="1"/>
</dbReference>
<dbReference type="PROSITE" id="PS00688">
    <property type="entry name" value="SIGMA54_INTERACT_3"/>
    <property type="match status" value="1"/>
</dbReference>
<sequence>MRRSISQEFMIFLGEKMSDKSVEALREERLALRREICTLARVKEAVELDDFGIIKLINTMMACVYRFRFDPPVPMNEIDDLENRTSQISFMSTGTEELLGYAPEYFLGRDGKVMLDRIHVDDSPHMFTALKKSMRNKEMCRLSYRIRSFSGEYRWIWERCVGSYNDKGELTHAQGLMTDIGEQHRQAYQLRRDLTLHHIPAGDRYKFDNIIGKSEAMKKVYSAILDSCEGNSHIVLYGESGTGKDLVARSIHSLSDRAEHAFIPVNCGAIPDYLFESEFFGYRRGAFTGAIRDKKGFMDLADKGTLFLDEIGEISLSNQAKLLRAVEDGGFTPLGSNEFRRPNVRIIAATNRDLAEEVRKGKFRADLYYRIHVIPINIPPLRERGEDIFLLTDYFQEQILGQGVKKLPISVFAAFEKYSWPGNIRELQNVIQRYLTTGELGIPSDTRFGDETCTLCTLKADKLETAVTQFESQYIRAALEATHWNRTTAAQRLGISRKTLFRKMKKCGID</sequence>
<dbReference type="SUPFAM" id="SSF52540">
    <property type="entry name" value="P-loop containing nucleoside triphosphate hydrolases"/>
    <property type="match status" value="1"/>
</dbReference>
<dbReference type="PANTHER" id="PTHR32071">
    <property type="entry name" value="TRANSCRIPTIONAL REGULATORY PROTEIN"/>
    <property type="match status" value="1"/>
</dbReference>
<dbReference type="GO" id="GO:0043565">
    <property type="term" value="F:sequence-specific DNA binding"/>
    <property type="evidence" value="ECO:0007669"/>
    <property type="project" value="InterPro"/>
</dbReference>
<evidence type="ECO:0000256" key="5">
    <source>
        <dbReference type="ARBA" id="ARBA00023163"/>
    </source>
</evidence>
<dbReference type="SUPFAM" id="SSF55785">
    <property type="entry name" value="PYP-like sensor domain (PAS domain)"/>
    <property type="match status" value="1"/>
</dbReference>
<dbReference type="SUPFAM" id="SSF46689">
    <property type="entry name" value="Homeodomain-like"/>
    <property type="match status" value="1"/>
</dbReference>
<dbReference type="InterPro" id="IPR009057">
    <property type="entry name" value="Homeodomain-like_sf"/>
</dbReference>
<dbReference type="GO" id="GO:0006355">
    <property type="term" value="P:regulation of DNA-templated transcription"/>
    <property type="evidence" value="ECO:0007669"/>
    <property type="project" value="InterPro"/>
</dbReference>
<protein>
    <submittedName>
        <fullName evidence="9">PAS fold-containing protein</fullName>
    </submittedName>
</protein>
<dbReference type="Gene3D" id="1.10.8.60">
    <property type="match status" value="1"/>
</dbReference>
<dbReference type="Gene3D" id="1.10.10.60">
    <property type="entry name" value="Homeodomain-like"/>
    <property type="match status" value="1"/>
</dbReference>
<keyword evidence="10" id="KW-1185">Reference proteome</keyword>
<accession>A0A1T4W0C4</accession>
<dbReference type="InterPro" id="IPR025662">
    <property type="entry name" value="Sigma_54_int_dom_ATP-bd_1"/>
</dbReference>
<keyword evidence="4" id="KW-0238">DNA-binding</keyword>
<keyword evidence="2" id="KW-0067">ATP-binding</keyword>
<keyword evidence="1" id="KW-0547">Nucleotide-binding</keyword>
<evidence type="ECO:0000313" key="10">
    <source>
        <dbReference type="Proteomes" id="UP000189733"/>
    </source>
</evidence>
<dbReference type="EMBL" id="FUYA01000003">
    <property type="protein sequence ID" value="SKA70171.1"/>
    <property type="molecule type" value="Genomic_DNA"/>
</dbReference>
<dbReference type="PROSITE" id="PS50112">
    <property type="entry name" value="PAS"/>
    <property type="match status" value="1"/>
</dbReference>
<dbReference type="InterPro" id="IPR000014">
    <property type="entry name" value="PAS"/>
</dbReference>
<evidence type="ECO:0000313" key="9">
    <source>
        <dbReference type="EMBL" id="SKA70171.1"/>
    </source>
</evidence>
<dbReference type="PRINTS" id="PR01590">
    <property type="entry name" value="HTHFIS"/>
</dbReference>
<dbReference type="PROSITE" id="PS00675">
    <property type="entry name" value="SIGMA54_INTERACT_1"/>
    <property type="match status" value="1"/>
</dbReference>
<dbReference type="InterPro" id="IPR000700">
    <property type="entry name" value="PAS-assoc_C"/>
</dbReference>
<proteinExistence type="predicted"/>
<feature type="domain" description="Sigma-54 factor interaction" evidence="6">
    <location>
        <begin position="210"/>
        <end position="436"/>
    </location>
</feature>
<reference evidence="9 10" key="1">
    <citation type="submission" date="2017-02" db="EMBL/GenBank/DDBJ databases">
        <authorList>
            <person name="Peterson S.W."/>
        </authorList>
    </citation>
    <scope>NUCLEOTIDE SEQUENCE [LARGE SCALE GENOMIC DNA]</scope>
    <source>
        <strain evidence="9 10">DSM 18034</strain>
    </source>
</reference>
<dbReference type="InterPro" id="IPR025943">
    <property type="entry name" value="Sigma_54_int_dom_ATP-bd_2"/>
</dbReference>
<evidence type="ECO:0000256" key="2">
    <source>
        <dbReference type="ARBA" id="ARBA00022840"/>
    </source>
</evidence>
<dbReference type="FunFam" id="3.40.50.300:FF:000006">
    <property type="entry name" value="DNA-binding transcriptional regulator NtrC"/>
    <property type="match status" value="1"/>
</dbReference>
<evidence type="ECO:0000259" key="8">
    <source>
        <dbReference type="PROSITE" id="PS50113"/>
    </source>
</evidence>
<dbReference type="STRING" id="1121442.SAMN02745702_01294"/>
<dbReference type="Pfam" id="PF08447">
    <property type="entry name" value="PAS_3"/>
    <property type="match status" value="1"/>
</dbReference>
<dbReference type="Gene3D" id="3.30.450.20">
    <property type="entry name" value="PAS domain"/>
    <property type="match status" value="1"/>
</dbReference>
<dbReference type="GO" id="GO:0005524">
    <property type="term" value="F:ATP binding"/>
    <property type="evidence" value="ECO:0007669"/>
    <property type="project" value="UniProtKB-KW"/>
</dbReference>
<evidence type="ECO:0000259" key="6">
    <source>
        <dbReference type="PROSITE" id="PS50045"/>
    </source>
</evidence>
<dbReference type="InterPro" id="IPR013655">
    <property type="entry name" value="PAS_fold_3"/>
</dbReference>
<evidence type="ECO:0000256" key="4">
    <source>
        <dbReference type="ARBA" id="ARBA00023125"/>
    </source>
</evidence>
<evidence type="ECO:0000256" key="3">
    <source>
        <dbReference type="ARBA" id="ARBA00023015"/>
    </source>
</evidence>
<gene>
    <name evidence="9" type="ORF">SAMN02745702_01294</name>
</gene>
<keyword evidence="3" id="KW-0805">Transcription regulation</keyword>
<dbReference type="Pfam" id="PF02954">
    <property type="entry name" value="HTH_8"/>
    <property type="match status" value="1"/>
</dbReference>
<dbReference type="CDD" id="cd00130">
    <property type="entry name" value="PAS"/>
    <property type="match status" value="1"/>
</dbReference>
<dbReference type="InterPro" id="IPR002197">
    <property type="entry name" value="HTH_Fis"/>
</dbReference>
<dbReference type="PROSITE" id="PS00676">
    <property type="entry name" value="SIGMA54_INTERACT_2"/>
    <property type="match status" value="1"/>
</dbReference>
<evidence type="ECO:0000259" key="7">
    <source>
        <dbReference type="PROSITE" id="PS50112"/>
    </source>
</evidence>
<dbReference type="Pfam" id="PF25601">
    <property type="entry name" value="AAA_lid_14"/>
    <property type="match status" value="1"/>
</dbReference>
<feature type="domain" description="PAC" evidence="8">
    <location>
        <begin position="140"/>
        <end position="192"/>
    </location>
</feature>
<dbReference type="InterPro" id="IPR058031">
    <property type="entry name" value="AAA_lid_NorR"/>
</dbReference>